<dbReference type="CDD" id="cd05254">
    <property type="entry name" value="dTDP_HR_like_SDR_e"/>
    <property type="match status" value="1"/>
</dbReference>
<evidence type="ECO:0000256" key="2">
    <source>
        <dbReference type="RuleBase" id="RU364082"/>
    </source>
</evidence>
<comment type="pathway">
    <text evidence="2">Carbohydrate biosynthesis; dTDP-L-rhamnose biosynthesis.</text>
</comment>
<gene>
    <name evidence="4" type="primary">rfbD</name>
    <name evidence="4" type="ORF">ACIB24_12415</name>
</gene>
<keyword evidence="5" id="KW-1185">Reference proteome</keyword>
<proteinExistence type="inferred from homology"/>
<dbReference type="EC" id="1.1.1.133" evidence="2"/>
<dbReference type="InterPro" id="IPR036291">
    <property type="entry name" value="NAD(P)-bd_dom_sf"/>
</dbReference>
<dbReference type="InterPro" id="IPR029903">
    <property type="entry name" value="RmlD-like-bd"/>
</dbReference>
<feature type="domain" description="RmlD-like substrate binding" evidence="3">
    <location>
        <begin position="6"/>
        <end position="292"/>
    </location>
</feature>
<keyword evidence="2" id="KW-0521">NADP</keyword>
<reference evidence="4 5" key="1">
    <citation type="submission" date="2024-10" db="EMBL/GenBank/DDBJ databases">
        <title>The Natural Products Discovery Center: Release of the First 8490 Sequenced Strains for Exploring Actinobacteria Biosynthetic Diversity.</title>
        <authorList>
            <person name="Kalkreuter E."/>
            <person name="Kautsar S.A."/>
            <person name="Yang D."/>
            <person name="Bader C.D."/>
            <person name="Teijaro C.N."/>
            <person name="Fluegel L."/>
            <person name="Davis C.M."/>
            <person name="Simpson J.R."/>
            <person name="Lauterbach L."/>
            <person name="Steele A.D."/>
            <person name="Gui C."/>
            <person name="Meng S."/>
            <person name="Li G."/>
            <person name="Viehrig K."/>
            <person name="Ye F."/>
            <person name="Su P."/>
            <person name="Kiefer A.F."/>
            <person name="Nichols A."/>
            <person name="Cepeda A.J."/>
            <person name="Yan W."/>
            <person name="Fan B."/>
            <person name="Jiang Y."/>
            <person name="Adhikari A."/>
            <person name="Zheng C.-J."/>
            <person name="Schuster L."/>
            <person name="Cowan T.M."/>
            <person name="Smanski M.J."/>
            <person name="Chevrette M.G."/>
            <person name="De Carvalho L.P.S."/>
            <person name="Shen B."/>
        </authorList>
    </citation>
    <scope>NUCLEOTIDE SEQUENCE [LARGE SCALE GENOMIC DNA]</scope>
    <source>
        <strain evidence="4 5">NPDC049639</strain>
    </source>
</reference>
<comment type="function">
    <text evidence="2">Catalyzes the reduction of dTDP-6-deoxy-L-lyxo-4-hexulose to yield dTDP-L-rhamnose.</text>
</comment>
<evidence type="ECO:0000259" key="3">
    <source>
        <dbReference type="Pfam" id="PF04321"/>
    </source>
</evidence>
<dbReference type="Pfam" id="PF04321">
    <property type="entry name" value="RmlD_sub_bind"/>
    <property type="match status" value="1"/>
</dbReference>
<dbReference type="GO" id="GO:0008831">
    <property type="term" value="F:dTDP-4-dehydrorhamnose reductase activity"/>
    <property type="evidence" value="ECO:0007669"/>
    <property type="project" value="UniProtKB-EC"/>
</dbReference>
<comment type="similarity">
    <text evidence="1 2">Belongs to the dTDP-4-dehydrorhamnose reductase family.</text>
</comment>
<evidence type="ECO:0000313" key="5">
    <source>
        <dbReference type="Proteomes" id="UP001612915"/>
    </source>
</evidence>
<comment type="caution">
    <text evidence="4">The sequence shown here is derived from an EMBL/GenBank/DDBJ whole genome shotgun (WGS) entry which is preliminary data.</text>
</comment>
<dbReference type="PANTHER" id="PTHR10491">
    <property type="entry name" value="DTDP-4-DEHYDRORHAMNOSE REDUCTASE"/>
    <property type="match status" value="1"/>
</dbReference>
<dbReference type="RefSeq" id="WP_398280347.1">
    <property type="nucleotide sequence ID" value="NZ_JBITLV010000003.1"/>
</dbReference>
<organism evidence="4 5">
    <name type="scientific">Spongisporangium articulatum</name>
    <dbReference type="NCBI Taxonomy" id="3362603"/>
    <lineage>
        <taxon>Bacteria</taxon>
        <taxon>Bacillati</taxon>
        <taxon>Actinomycetota</taxon>
        <taxon>Actinomycetes</taxon>
        <taxon>Kineosporiales</taxon>
        <taxon>Kineosporiaceae</taxon>
        <taxon>Spongisporangium</taxon>
    </lineage>
</organism>
<dbReference type="SUPFAM" id="SSF51735">
    <property type="entry name" value="NAD(P)-binding Rossmann-fold domains"/>
    <property type="match status" value="1"/>
</dbReference>
<dbReference type="EMBL" id="JBITLV010000003">
    <property type="protein sequence ID" value="MFI7587869.1"/>
    <property type="molecule type" value="Genomic_DNA"/>
</dbReference>
<dbReference type="Proteomes" id="UP001612915">
    <property type="component" value="Unassembled WGS sequence"/>
</dbReference>
<evidence type="ECO:0000313" key="4">
    <source>
        <dbReference type="EMBL" id="MFI7587869.1"/>
    </source>
</evidence>
<accession>A0ABW8ANB5</accession>
<name>A0ABW8ANB5_9ACTN</name>
<protein>
    <recommendedName>
        <fullName evidence="2">dTDP-4-dehydrorhamnose reductase</fullName>
        <ecNumber evidence="2">1.1.1.133</ecNumber>
    </recommendedName>
</protein>
<dbReference type="Gene3D" id="3.90.25.10">
    <property type="entry name" value="UDP-galactose 4-epimerase, domain 1"/>
    <property type="match status" value="1"/>
</dbReference>
<keyword evidence="2 4" id="KW-0560">Oxidoreductase</keyword>
<dbReference type="Gene3D" id="3.40.50.720">
    <property type="entry name" value="NAD(P)-binding Rossmann-like Domain"/>
    <property type="match status" value="1"/>
</dbReference>
<dbReference type="InterPro" id="IPR005913">
    <property type="entry name" value="dTDP_dehydrorham_reduct"/>
</dbReference>
<dbReference type="PANTHER" id="PTHR10491:SF4">
    <property type="entry name" value="METHIONINE ADENOSYLTRANSFERASE 2 SUBUNIT BETA"/>
    <property type="match status" value="1"/>
</dbReference>
<sequence length="294" mass="31382">MPERWVVTGSAGMLGRDVQAALTAADVPVDRVVGLDRAGLDITSPADVLQVLAPLLGPDVVVVNCAAHTAVDAAETEESQAFSVNAVGPQLLARACATMGARLVQLSTDYVFGGDVDPLTADPYAVDAPLAPRSAYGRTKAAGEWAVRAELPTGSWIVRTAWLYGEHGPSFPRTMARLLAEREFVDVVDDQHGQPTWTRDLAERLVEMVLDDVPPGVYHGTNSGRTTWHGLAAAVFEGLGASPDRVRRTTSAAFARPAPRPAFSVLDNAGWEKVGLPPMRPWDVALAEFLPTLR</sequence>
<dbReference type="NCBIfam" id="TIGR01214">
    <property type="entry name" value="rmlD"/>
    <property type="match status" value="1"/>
</dbReference>
<evidence type="ECO:0000256" key="1">
    <source>
        <dbReference type="ARBA" id="ARBA00010944"/>
    </source>
</evidence>